<evidence type="ECO:0000256" key="1">
    <source>
        <dbReference type="SAM" id="MobiDB-lite"/>
    </source>
</evidence>
<evidence type="ECO:0000313" key="2">
    <source>
        <dbReference type="EMBL" id="GAV61804.1"/>
    </source>
</evidence>
<dbReference type="Proteomes" id="UP000187406">
    <property type="component" value="Unassembled WGS sequence"/>
</dbReference>
<dbReference type="SUPFAM" id="SSF56672">
    <property type="entry name" value="DNA/RNA polymerases"/>
    <property type="match status" value="1"/>
</dbReference>
<protein>
    <submittedName>
        <fullName evidence="2">Gag-asp_proteas domain-containing protein</fullName>
    </submittedName>
</protein>
<keyword evidence="3" id="KW-1185">Reference proteome</keyword>
<dbReference type="InterPro" id="IPR043502">
    <property type="entry name" value="DNA/RNA_pol_sf"/>
</dbReference>
<feature type="compositionally biased region" description="Basic and acidic residues" evidence="1">
    <location>
        <begin position="32"/>
        <end position="50"/>
    </location>
</feature>
<evidence type="ECO:0000313" key="3">
    <source>
        <dbReference type="Proteomes" id="UP000187406"/>
    </source>
</evidence>
<feature type="non-terminal residue" evidence="2">
    <location>
        <position position="1"/>
    </location>
</feature>
<dbReference type="PANTHER" id="PTHR15503:SF45">
    <property type="entry name" value="RNA-DIRECTED DNA POLYMERASE HOMOLOG"/>
    <property type="match status" value="1"/>
</dbReference>
<sequence length="395" mass="42877">QDLPSAMSAADALVDFRMMKSSDGPSSSGKTKPKEKGKQKKDKGAGKKSNDPSGKGKAKVSEDWKEKKANSGCFICEGPHRARDCPRRGSLNVMMAQGENGGNVDSEAPTRVSPLQLINVLRAVPPSGLLYVNMRVQWQQVLAMVDTRATHSFLVERMVNQLSLKVDKHGSRIKAVNSQAQAVAGMAHGVQIAMGEWAGKIYLMVVPLDDFDLILGNDFFISEKVIMMPHLSGLLIMNENSPCFVAGHNVAAGKPQGGKCKAKTPSAMQLAKGLKKGQMTYLASLVEVKSEEEVIAPTEVVELLEEFKDIMPLELPDGLPPRRGVDHKIELIPGSRAPAKAPYRMSPKELKELRKQLGEMVVAGKIQPLKAPYGAPVCFRRSKIGPCGCVWITVD</sequence>
<gene>
    <name evidence="2" type="ORF">CFOL_v3_05330</name>
</gene>
<dbReference type="InParanoid" id="A0A1Q3B1Q9"/>
<accession>A0A1Q3B1Q9</accession>
<dbReference type="SUPFAM" id="SSF50630">
    <property type="entry name" value="Acid proteases"/>
    <property type="match status" value="1"/>
</dbReference>
<proteinExistence type="predicted"/>
<feature type="compositionally biased region" description="Low complexity" evidence="1">
    <location>
        <begin position="21"/>
        <end position="30"/>
    </location>
</feature>
<dbReference type="CDD" id="cd00303">
    <property type="entry name" value="retropepsin_like"/>
    <property type="match status" value="1"/>
</dbReference>
<dbReference type="AlphaFoldDB" id="A0A1Q3B1Q9"/>
<name>A0A1Q3B1Q9_CEPFO</name>
<dbReference type="EMBL" id="BDDD01000225">
    <property type="protein sequence ID" value="GAV61804.1"/>
    <property type="molecule type" value="Genomic_DNA"/>
</dbReference>
<dbReference type="InterPro" id="IPR021109">
    <property type="entry name" value="Peptidase_aspartic_dom_sf"/>
</dbReference>
<feature type="region of interest" description="Disordered" evidence="1">
    <location>
        <begin position="1"/>
        <end position="63"/>
    </location>
</feature>
<dbReference type="Pfam" id="PF13975">
    <property type="entry name" value="gag-asp_proteas"/>
    <property type="match status" value="1"/>
</dbReference>
<dbReference type="Gene3D" id="2.40.70.10">
    <property type="entry name" value="Acid Proteases"/>
    <property type="match status" value="1"/>
</dbReference>
<dbReference type="InterPro" id="IPR032567">
    <property type="entry name" value="RTL1-rel"/>
</dbReference>
<reference evidence="3" key="1">
    <citation type="submission" date="2016-04" db="EMBL/GenBank/DDBJ databases">
        <title>Cephalotus genome sequencing.</title>
        <authorList>
            <person name="Fukushima K."/>
            <person name="Hasebe M."/>
            <person name="Fang X."/>
        </authorList>
    </citation>
    <scope>NUCLEOTIDE SEQUENCE [LARGE SCALE GENOMIC DNA]</scope>
    <source>
        <strain evidence="3">cv. St1</strain>
    </source>
</reference>
<comment type="caution">
    <text evidence="2">The sequence shown here is derived from an EMBL/GenBank/DDBJ whole genome shotgun (WGS) entry which is preliminary data.</text>
</comment>
<dbReference type="PANTHER" id="PTHR15503">
    <property type="entry name" value="LDOC1 RELATED"/>
    <property type="match status" value="1"/>
</dbReference>
<dbReference type="Gene3D" id="3.10.10.10">
    <property type="entry name" value="HIV Type 1 Reverse Transcriptase, subunit A, domain 1"/>
    <property type="match status" value="1"/>
</dbReference>
<dbReference type="OrthoDB" id="1939491at2759"/>
<organism evidence="2 3">
    <name type="scientific">Cephalotus follicularis</name>
    <name type="common">Albany pitcher plant</name>
    <dbReference type="NCBI Taxonomy" id="3775"/>
    <lineage>
        <taxon>Eukaryota</taxon>
        <taxon>Viridiplantae</taxon>
        <taxon>Streptophyta</taxon>
        <taxon>Embryophyta</taxon>
        <taxon>Tracheophyta</taxon>
        <taxon>Spermatophyta</taxon>
        <taxon>Magnoliopsida</taxon>
        <taxon>eudicotyledons</taxon>
        <taxon>Gunneridae</taxon>
        <taxon>Pentapetalae</taxon>
        <taxon>rosids</taxon>
        <taxon>fabids</taxon>
        <taxon>Oxalidales</taxon>
        <taxon>Cephalotaceae</taxon>
        <taxon>Cephalotus</taxon>
    </lineage>
</organism>